<protein>
    <recommendedName>
        <fullName evidence="2">C-CAP/cofactor C-like domain-containing protein</fullName>
    </recommendedName>
</protein>
<reference evidence="3" key="1">
    <citation type="journal article" date="2013" name="Eukaryot. Cell">
        <title>Extremely Reduced Levels of Heterozygosity in the Vertebrate Pathogen Encephalitozoon cuniculi.</title>
        <authorList>
            <person name="Selman M."/>
            <person name="Sak B."/>
            <person name="Kvac M."/>
            <person name="Farinelli L."/>
            <person name="Weiss L.M."/>
            <person name="Corradi N."/>
        </authorList>
    </citation>
    <scope>NUCLEOTIDE SEQUENCE</scope>
</reference>
<dbReference type="EMBL" id="KC513605">
    <property type="protein sequence ID" value="AGE95128.1"/>
    <property type="molecule type" value="Genomic_DNA"/>
</dbReference>
<dbReference type="VEuPathDB" id="MicrosporidiaDB:AEWQ_081830"/>
<dbReference type="AlphaFoldDB" id="M1K2U2"/>
<dbReference type="VEuPathDB" id="MicrosporidiaDB:M970_081820"/>
<dbReference type="PROSITE" id="PS51329">
    <property type="entry name" value="C_CAP_COFACTOR_C"/>
    <property type="match status" value="1"/>
</dbReference>
<dbReference type="InterPro" id="IPR012945">
    <property type="entry name" value="Tubulin-bd_cofactor_C_dom"/>
</dbReference>
<accession>M1K2U2</accession>
<dbReference type="VEuPathDB" id="MicrosporidiaDB:ECU08_1830"/>
<dbReference type="InterPro" id="IPR016098">
    <property type="entry name" value="CAP/MinC_C"/>
</dbReference>
<dbReference type="VEuPathDB" id="MicrosporidiaDB:AEWD_081790"/>
<dbReference type="Pfam" id="PF07986">
    <property type="entry name" value="TBCC"/>
    <property type="match status" value="1"/>
</dbReference>
<sequence>MSRRELKLLGTGSTHQIYRRRWAAPMEEDAIRRIEEGDFEGARKIILDIEDSVRAEPSLYNRKVLLEKVAKLKGIYISHNTAEAPFIPLKSRTLLGKHENEVGEIKNKKYIRNINNDLVSIKDCAEVIIEDCSSTVFEHFNCEKSVVLNNVRDCRVSCSGQQIRVNGCKNIELDVYTPTGVFLQSSTGVVIRRYGAREDNMFAHVYDFSSPFESKNYTVLPG</sequence>
<comment type="similarity">
    <text evidence="1">Belongs to the TBCC family.</text>
</comment>
<evidence type="ECO:0000256" key="1">
    <source>
        <dbReference type="ARBA" id="ARBA00008848"/>
    </source>
</evidence>
<dbReference type="InterPro" id="IPR017901">
    <property type="entry name" value="C-CAP_CF_C-like"/>
</dbReference>
<feature type="domain" description="C-CAP/cofactor C-like" evidence="2">
    <location>
        <begin position="88"/>
        <end position="210"/>
    </location>
</feature>
<evidence type="ECO:0000259" key="2">
    <source>
        <dbReference type="PROSITE" id="PS51329"/>
    </source>
</evidence>
<dbReference type="Gene3D" id="2.160.20.70">
    <property type="match status" value="1"/>
</dbReference>
<proteinExistence type="inferred from homology"/>
<name>M1K2U2_ENCCN</name>
<gene>
    <name evidence="3" type="ORF">ECU08_1830</name>
</gene>
<organism evidence="3">
    <name type="scientific">Encephalitozoon cuniculi</name>
    <name type="common">Microsporidian parasite</name>
    <dbReference type="NCBI Taxonomy" id="6035"/>
    <lineage>
        <taxon>Eukaryota</taxon>
        <taxon>Fungi</taxon>
        <taxon>Fungi incertae sedis</taxon>
        <taxon>Microsporidia</taxon>
        <taxon>Unikaryonidae</taxon>
        <taxon>Encephalitozoon</taxon>
    </lineage>
</organism>
<dbReference type="VEuPathDB" id="MicrosporidiaDB:AEWR_081820"/>
<evidence type="ECO:0000313" key="3">
    <source>
        <dbReference type="EMBL" id="AGE95128.1"/>
    </source>
</evidence>